<dbReference type="EMBL" id="AP018448">
    <property type="protein sequence ID" value="BBC38797.1"/>
    <property type="molecule type" value="Genomic_DNA"/>
</dbReference>
<accession>A0ABN5VZY0</accession>
<keyword evidence="3" id="KW-1185">Reference proteome</keyword>
<proteinExistence type="predicted"/>
<sequence>MVHAEVASGLKRCPVFERMPGWRATTSAGPGPNMIAHLLDSVPYHEVPPAVLGLPERPPSADYQRPPRNPRTYVPYHAAGL</sequence>
<evidence type="ECO:0000256" key="1">
    <source>
        <dbReference type="SAM" id="MobiDB-lite"/>
    </source>
</evidence>
<dbReference type="Proteomes" id="UP001321542">
    <property type="component" value="Chromosome"/>
</dbReference>
<feature type="region of interest" description="Disordered" evidence="1">
    <location>
        <begin position="55"/>
        <end position="81"/>
    </location>
</feature>
<gene>
    <name evidence="2" type="ORF">SGFS_100910</name>
</gene>
<protein>
    <submittedName>
        <fullName evidence="2">Uncharacterized protein</fullName>
    </submittedName>
</protein>
<evidence type="ECO:0000313" key="3">
    <source>
        <dbReference type="Proteomes" id="UP001321542"/>
    </source>
</evidence>
<evidence type="ECO:0000313" key="2">
    <source>
        <dbReference type="EMBL" id="BBC38797.1"/>
    </source>
</evidence>
<organism evidence="2 3">
    <name type="scientific">Streptomyces graminofaciens</name>
    <dbReference type="NCBI Taxonomy" id="68212"/>
    <lineage>
        <taxon>Bacteria</taxon>
        <taxon>Bacillati</taxon>
        <taxon>Actinomycetota</taxon>
        <taxon>Actinomycetes</taxon>
        <taxon>Kitasatosporales</taxon>
        <taxon>Streptomycetaceae</taxon>
        <taxon>Streptomyces</taxon>
    </lineage>
</organism>
<reference evidence="2 3" key="2">
    <citation type="journal article" date="2023" name="ChemBioChem">
        <title>Acyltransferase Domain Exchange between Two Independent Type I Polyketide Synthases in the Same Producer Strain of Macrolide Antibiotics.</title>
        <authorList>
            <person name="Kudo F."/>
            <person name="Kishikawa K."/>
            <person name="Tsuboi K."/>
            <person name="Kido T."/>
            <person name="Usui T."/>
            <person name="Hashimoto J."/>
            <person name="Shin-Ya K."/>
            <person name="Miyanaga A."/>
            <person name="Eguchi T."/>
        </authorList>
    </citation>
    <scope>NUCLEOTIDE SEQUENCE [LARGE SCALE GENOMIC DNA]</scope>
    <source>
        <strain evidence="2 3">A-8890</strain>
    </source>
</reference>
<reference evidence="2 3" key="1">
    <citation type="journal article" date="2010" name="ChemBioChem">
        <title>Cloning and characterization of the biosynthetic gene cluster of 16-membered macrolide antibiotic FD-891: involvement of a dual functional cytochrome P450 monooxygenase catalyzing epoxidation and hydroxylation.</title>
        <authorList>
            <person name="Kudo F."/>
            <person name="Motegi A."/>
            <person name="Mizoue K."/>
            <person name="Eguchi T."/>
        </authorList>
    </citation>
    <scope>NUCLEOTIDE SEQUENCE [LARGE SCALE GENOMIC DNA]</scope>
    <source>
        <strain evidence="2 3">A-8890</strain>
    </source>
</reference>
<name>A0ABN5VZY0_9ACTN</name>